<feature type="compositionally biased region" description="Acidic residues" evidence="1">
    <location>
        <begin position="378"/>
        <end position="415"/>
    </location>
</feature>
<feature type="compositionally biased region" description="Acidic residues" evidence="1">
    <location>
        <begin position="254"/>
        <end position="272"/>
    </location>
</feature>
<protein>
    <recommendedName>
        <fullName evidence="4">Rpa-associated protein</fullName>
    </recommendedName>
</protein>
<evidence type="ECO:0008006" key="4">
    <source>
        <dbReference type="Google" id="ProtNLM"/>
    </source>
</evidence>
<evidence type="ECO:0000313" key="2">
    <source>
        <dbReference type="EMBL" id="MFD1567993.1"/>
    </source>
</evidence>
<keyword evidence="3" id="KW-1185">Reference proteome</keyword>
<feature type="compositionally biased region" description="Acidic residues" evidence="1">
    <location>
        <begin position="299"/>
        <end position="316"/>
    </location>
</feature>
<reference evidence="2 3" key="1">
    <citation type="journal article" date="2019" name="Int. J. Syst. Evol. Microbiol.">
        <title>The Global Catalogue of Microorganisms (GCM) 10K type strain sequencing project: providing services to taxonomists for standard genome sequencing and annotation.</title>
        <authorList>
            <consortium name="The Broad Institute Genomics Platform"/>
            <consortium name="The Broad Institute Genome Sequencing Center for Infectious Disease"/>
            <person name="Wu L."/>
            <person name="Ma J."/>
        </authorList>
    </citation>
    <scope>NUCLEOTIDE SEQUENCE [LARGE SCALE GENOMIC DNA]</scope>
    <source>
        <strain evidence="2 3">CGMCC 1.12859</strain>
    </source>
</reference>
<evidence type="ECO:0000313" key="3">
    <source>
        <dbReference type="Proteomes" id="UP001597139"/>
    </source>
</evidence>
<proteinExistence type="predicted"/>
<dbReference type="EMBL" id="JBHUCZ010000009">
    <property type="protein sequence ID" value="MFD1567993.1"/>
    <property type="molecule type" value="Genomic_DNA"/>
</dbReference>
<name>A0ABD6BS95_9EURY</name>
<accession>A0ABD6BS95</accession>
<feature type="compositionally biased region" description="Acidic residues" evidence="1">
    <location>
        <begin position="436"/>
        <end position="468"/>
    </location>
</feature>
<dbReference type="Proteomes" id="UP001597139">
    <property type="component" value="Unassembled WGS sequence"/>
</dbReference>
<organism evidence="2 3">
    <name type="scientific">Halolamina litorea</name>
    <dbReference type="NCBI Taxonomy" id="1515593"/>
    <lineage>
        <taxon>Archaea</taxon>
        <taxon>Methanobacteriati</taxon>
        <taxon>Methanobacteriota</taxon>
        <taxon>Stenosarchaea group</taxon>
        <taxon>Halobacteria</taxon>
        <taxon>Halobacteriales</taxon>
        <taxon>Haloferacaceae</taxon>
    </lineage>
</organism>
<gene>
    <name evidence="2" type="ORF">ACFSAU_10855</name>
</gene>
<sequence>MSADSGPGNREIARRLFAAEFDDASLSYSESDEERAPNYVVTPTGARVNRLFAVGVLTEVEAVNEDSLRGRVVDPTGAFVTYAGQYQPDEHAFLSRTEPPTFVALSGKARTFEPEDSDRVFTSVRPESINEVDADTRDRWVVSAAERTLHRIAVFAEALDSDLRGEELTEALVAAGVDPSLATGVPKAIEHYGTGTAYLEAVRSLAVQAVEQVAGDRDSVDSLTTEPAAEAPAELGALPDVGLDLGGVAPAAEEPAEDEAMGGEESTDDTEQEPDKPGVEPGPTASEAAEGEPTAPPEEPSESEAEPETAEPEPEPEPATTEASAEDTDEADADTEPEAVDEPADESDAEPEPTSEPEDDLGDDDLGDFDAGDSVQETVDETEEELDDFDPEATMDDTDDALTESERQEVEEEFGTEFSTGSEVGDPGEAGIDVPTSEEELEEIEAEVTGEEPGETDEEPEEKETADVDVDLEAAAVEAMAELDDGDGADHDAVVAHVVYEHAADAGAVEDAIQDAMMSGKCYEPGDGTLKAI</sequence>
<feature type="compositionally biased region" description="Low complexity" evidence="1">
    <location>
        <begin position="281"/>
        <end position="293"/>
    </location>
</feature>
<dbReference type="AlphaFoldDB" id="A0ABD6BS95"/>
<evidence type="ECO:0000256" key="1">
    <source>
        <dbReference type="SAM" id="MobiDB-lite"/>
    </source>
</evidence>
<feature type="compositionally biased region" description="Low complexity" evidence="1">
    <location>
        <begin position="223"/>
        <end position="239"/>
    </location>
</feature>
<feature type="compositionally biased region" description="Acidic residues" evidence="1">
    <location>
        <begin position="324"/>
        <end position="371"/>
    </location>
</feature>
<feature type="region of interest" description="Disordered" evidence="1">
    <location>
        <begin position="216"/>
        <end position="468"/>
    </location>
</feature>
<dbReference type="RefSeq" id="WP_379822132.1">
    <property type="nucleotide sequence ID" value="NZ_JBHUCZ010000009.1"/>
</dbReference>
<comment type="caution">
    <text evidence="2">The sequence shown here is derived from an EMBL/GenBank/DDBJ whole genome shotgun (WGS) entry which is preliminary data.</text>
</comment>